<dbReference type="Gene3D" id="2.30.29.30">
    <property type="entry name" value="Pleckstrin-homology domain (PH domain)/Phosphotyrosine-binding domain (PTB)"/>
    <property type="match status" value="1"/>
</dbReference>
<evidence type="ECO:0000259" key="3">
    <source>
        <dbReference type="PROSITE" id="PS50097"/>
    </source>
</evidence>
<keyword evidence="5" id="KW-1185">Reference proteome</keyword>
<dbReference type="InterPro" id="IPR011993">
    <property type="entry name" value="PH-like_dom_sf"/>
</dbReference>
<dbReference type="Gene3D" id="3.30.710.10">
    <property type="entry name" value="Potassium Channel Kv1.1, Chain A"/>
    <property type="match status" value="1"/>
</dbReference>
<sequence>MQLAFLDVDFKVIRSPHNLQEELRDNVCQNSQFRHHRQHGDQSRVSALSHEEFERSCCEDFATAPPVLTPYMMQEKRRSLRPTSQHIPKTNGVNQQDILKTSVGGSEGDDQSEGSSILSSPKMRKLEKELTDTENTQKFLDRQACRLTFRRSRKKKTTEESLSHHLGEALTTLSKDLKKAIGDHTLSDFTLLIQNNRVSCHKIILYTRCPIIRAFIEKDMQATEFKINCEHFEAGAALVEYFYTGQLTSISVRHCEDLFVLAGELELPELQFLCIEAQAKMNEEKKEQSAEDAELQAEQQKRINTRRNIAKETLDTERTYVNSLKIIFELFIKPFREKVNDSKNQILTNDEITAIFTSWEVIWKCHEGLLSVIEKRFQIWDDLPELGDIFLDKIAFIKLYKHYVNNYDKSIAAIRQLREKKPKFREYLEANEFTAAMNAMALQSFMILPVQRIPRYVLLLTDLLKNTHKEDHDHIKLSQALETIKDLAEYINHNKSDTDEINRLLQIKEKISGWPEADAERFVKAKRRLARETVMTVGKDRCTVYLFNDAILVAKGRTKQKYKDLILLQTCQLLPVSQKFDFEMMTHHGKLGFVAGAEKDSWIRAIAEAIESSQKELLHSAFSGHDQRDSEGSKQFNKIREAEDKRKAAEAVQKILTTEKEYVQQLTLLHEKYYLPVKEAGQTNSPLLTLTVTKAVFSCLPQILEASQEVVNWEQDPHVGDLFFAHVRAITLASKLYTEYQNDTALAIDFLDHQMTNDVGWAGFLIGTEKETGTNLTKLIELPMKRLSQYYIDLRELSVITPEGNQDQKKLTEVLDRLKECMEGMKKHSADLSKLPKTPSKQGTPQLTRRGSGKLSPGTVSRRALTDGAQSPPQRNKTTSAFFN</sequence>
<dbReference type="FunFam" id="1.20.900.10:FF:000003">
    <property type="entry name" value="Rho guanine nucleotide exchange factor 10 like"/>
    <property type="match status" value="1"/>
</dbReference>
<dbReference type="InterPro" id="IPR051092">
    <property type="entry name" value="FYVE_RhoGEF_PH"/>
</dbReference>
<feature type="compositionally biased region" description="Polar residues" evidence="1">
    <location>
        <begin position="868"/>
        <end position="884"/>
    </location>
</feature>
<gene>
    <name evidence="4" type="ORF">PROFUN_13156</name>
</gene>
<evidence type="ECO:0000256" key="1">
    <source>
        <dbReference type="SAM" id="MobiDB-lite"/>
    </source>
</evidence>
<feature type="region of interest" description="Disordered" evidence="1">
    <location>
        <begin position="75"/>
        <end position="124"/>
    </location>
</feature>
<dbReference type="STRING" id="1890364.A0A2P6N571"/>
<dbReference type="GO" id="GO:0005085">
    <property type="term" value="F:guanyl-nucleotide exchange factor activity"/>
    <property type="evidence" value="ECO:0007669"/>
    <property type="project" value="InterPro"/>
</dbReference>
<evidence type="ECO:0000259" key="2">
    <source>
        <dbReference type="PROSITE" id="PS50010"/>
    </source>
</evidence>
<organism evidence="4 5">
    <name type="scientific">Planoprotostelium fungivorum</name>
    <dbReference type="NCBI Taxonomy" id="1890364"/>
    <lineage>
        <taxon>Eukaryota</taxon>
        <taxon>Amoebozoa</taxon>
        <taxon>Evosea</taxon>
        <taxon>Variosea</taxon>
        <taxon>Cavosteliida</taxon>
        <taxon>Cavosteliaceae</taxon>
        <taxon>Planoprotostelium</taxon>
    </lineage>
</organism>
<dbReference type="InterPro" id="IPR011333">
    <property type="entry name" value="SKP1/BTB/POZ_sf"/>
</dbReference>
<feature type="domain" description="BTB" evidence="3">
    <location>
        <begin position="187"/>
        <end position="251"/>
    </location>
</feature>
<dbReference type="InParanoid" id="A0A2P6N571"/>
<feature type="region of interest" description="Disordered" evidence="1">
    <location>
        <begin position="826"/>
        <end position="884"/>
    </location>
</feature>
<dbReference type="OrthoDB" id="18363at2759"/>
<dbReference type="CDD" id="cd00160">
    <property type="entry name" value="RhoGEF"/>
    <property type="match status" value="1"/>
</dbReference>
<dbReference type="Gene3D" id="1.20.900.10">
    <property type="entry name" value="Dbl homology (DH) domain"/>
    <property type="match status" value="2"/>
</dbReference>
<protein>
    <submittedName>
        <fullName evidence="4">Uncharacterized protein</fullName>
    </submittedName>
</protein>
<dbReference type="GO" id="GO:0005737">
    <property type="term" value="C:cytoplasm"/>
    <property type="evidence" value="ECO:0007669"/>
    <property type="project" value="TreeGrafter"/>
</dbReference>
<name>A0A2P6N571_9EUKA</name>
<dbReference type="SUPFAM" id="SSF50729">
    <property type="entry name" value="PH domain-like"/>
    <property type="match status" value="1"/>
</dbReference>
<feature type="compositionally biased region" description="Polar residues" evidence="1">
    <location>
        <begin position="81"/>
        <end position="99"/>
    </location>
</feature>
<accession>A0A2P6N571</accession>
<dbReference type="PROSITE" id="PS50010">
    <property type="entry name" value="DH_2"/>
    <property type="match status" value="2"/>
</dbReference>
<dbReference type="PANTHER" id="PTHR12673:SF240">
    <property type="entry name" value="PLECKSTRIN DOMAIN-CONTAINING PROTEIN"/>
    <property type="match status" value="1"/>
</dbReference>
<dbReference type="PROSITE" id="PS50097">
    <property type="entry name" value="BTB"/>
    <property type="match status" value="1"/>
</dbReference>
<evidence type="ECO:0000313" key="4">
    <source>
        <dbReference type="EMBL" id="PRP79094.1"/>
    </source>
</evidence>
<dbReference type="Proteomes" id="UP000241769">
    <property type="component" value="Unassembled WGS sequence"/>
</dbReference>
<dbReference type="Pfam" id="PF00651">
    <property type="entry name" value="BTB"/>
    <property type="match status" value="1"/>
</dbReference>
<comment type="caution">
    <text evidence="4">The sequence shown here is derived from an EMBL/GenBank/DDBJ whole genome shotgun (WGS) entry which is preliminary data.</text>
</comment>
<reference evidence="4 5" key="1">
    <citation type="journal article" date="2018" name="Genome Biol. Evol.">
        <title>Multiple Roots of Fruiting Body Formation in Amoebozoa.</title>
        <authorList>
            <person name="Hillmann F."/>
            <person name="Forbes G."/>
            <person name="Novohradska S."/>
            <person name="Ferling I."/>
            <person name="Riege K."/>
            <person name="Groth M."/>
            <person name="Westermann M."/>
            <person name="Marz M."/>
            <person name="Spaller T."/>
            <person name="Winckler T."/>
            <person name="Schaap P."/>
            <person name="Glockner G."/>
        </authorList>
    </citation>
    <scope>NUCLEOTIDE SEQUENCE [LARGE SCALE GENOMIC DNA]</scope>
    <source>
        <strain evidence="4 5">Jena</strain>
    </source>
</reference>
<dbReference type="EMBL" id="MDYQ01000197">
    <property type="protein sequence ID" value="PRP79094.1"/>
    <property type="molecule type" value="Genomic_DNA"/>
</dbReference>
<dbReference type="InterPro" id="IPR035899">
    <property type="entry name" value="DBL_dom_sf"/>
</dbReference>
<dbReference type="SMART" id="SM00325">
    <property type="entry name" value="RhoGEF"/>
    <property type="match status" value="2"/>
</dbReference>
<dbReference type="InterPro" id="IPR000210">
    <property type="entry name" value="BTB/POZ_dom"/>
</dbReference>
<feature type="domain" description="DH" evidence="2">
    <location>
        <begin position="305"/>
        <end position="494"/>
    </location>
</feature>
<dbReference type="InterPro" id="IPR000219">
    <property type="entry name" value="DH_dom"/>
</dbReference>
<dbReference type="PANTHER" id="PTHR12673">
    <property type="entry name" value="FACIOGENITAL DYSPLASIA PROTEIN"/>
    <property type="match status" value="1"/>
</dbReference>
<dbReference type="SUPFAM" id="SSF48065">
    <property type="entry name" value="DBL homology domain (DH-domain)"/>
    <property type="match status" value="2"/>
</dbReference>
<feature type="domain" description="DH" evidence="2">
    <location>
        <begin position="647"/>
        <end position="828"/>
    </location>
</feature>
<dbReference type="SUPFAM" id="SSF54695">
    <property type="entry name" value="POZ domain"/>
    <property type="match status" value="1"/>
</dbReference>
<proteinExistence type="predicted"/>
<dbReference type="AlphaFoldDB" id="A0A2P6N571"/>
<feature type="compositionally biased region" description="Polar residues" evidence="1">
    <location>
        <begin position="839"/>
        <end position="849"/>
    </location>
</feature>
<dbReference type="Pfam" id="PF00621">
    <property type="entry name" value="RhoGEF"/>
    <property type="match status" value="2"/>
</dbReference>
<evidence type="ECO:0000313" key="5">
    <source>
        <dbReference type="Proteomes" id="UP000241769"/>
    </source>
</evidence>